<dbReference type="SUPFAM" id="SSF50494">
    <property type="entry name" value="Trypsin-like serine proteases"/>
    <property type="match status" value="1"/>
</dbReference>
<protein>
    <recommendedName>
        <fullName evidence="5">Peptidase S1 domain-containing protein</fullName>
    </recommendedName>
</protein>
<accession>A0ABN7NYW3</accession>
<dbReference type="Gene3D" id="2.40.10.10">
    <property type="entry name" value="Trypsin-like serine proteases"/>
    <property type="match status" value="2"/>
</dbReference>
<evidence type="ECO:0000313" key="6">
    <source>
        <dbReference type="EMBL" id="CAG2060690.1"/>
    </source>
</evidence>
<dbReference type="InterPro" id="IPR043504">
    <property type="entry name" value="Peptidase_S1_PA_chymotrypsin"/>
</dbReference>
<keyword evidence="3" id="KW-0720">Serine protease</keyword>
<reference evidence="6" key="1">
    <citation type="submission" date="2021-03" db="EMBL/GenBank/DDBJ databases">
        <authorList>
            <person name="Tran Van P."/>
        </authorList>
    </citation>
    <scope>NUCLEOTIDE SEQUENCE</scope>
</reference>
<dbReference type="Proteomes" id="UP001153148">
    <property type="component" value="Unassembled WGS sequence"/>
</dbReference>
<keyword evidence="2" id="KW-0378">Hydrolase</keyword>
<keyword evidence="1" id="KW-0645">Protease</keyword>
<proteinExistence type="predicted"/>
<sequence>MCLPTSPNPLPRNYWLATALYLPQFYKGLYSKAACKRTPKIINGVPNSIEQFPFMAKLLNTYTDMGCAANIISEIYALTAALCTEGRQYPDDIILEVGTSYWNVQGVRHTVRNVIDHRGYNFPNNDISLLEVSL</sequence>
<keyword evidence="4" id="KW-1015">Disulfide bond</keyword>
<evidence type="ECO:0000313" key="7">
    <source>
        <dbReference type="Proteomes" id="UP001153148"/>
    </source>
</evidence>
<evidence type="ECO:0000256" key="4">
    <source>
        <dbReference type="ARBA" id="ARBA00023157"/>
    </source>
</evidence>
<feature type="domain" description="Peptidase S1" evidence="5">
    <location>
        <begin position="41"/>
        <end position="133"/>
    </location>
</feature>
<dbReference type="PANTHER" id="PTHR24276:SF98">
    <property type="entry name" value="FI18310P1-RELATED"/>
    <property type="match status" value="1"/>
</dbReference>
<evidence type="ECO:0000256" key="2">
    <source>
        <dbReference type="ARBA" id="ARBA00022801"/>
    </source>
</evidence>
<name>A0ABN7NYW3_TIMPD</name>
<organism evidence="6 7">
    <name type="scientific">Timema podura</name>
    <name type="common">Walking stick</name>
    <dbReference type="NCBI Taxonomy" id="61482"/>
    <lineage>
        <taxon>Eukaryota</taxon>
        <taxon>Metazoa</taxon>
        <taxon>Ecdysozoa</taxon>
        <taxon>Arthropoda</taxon>
        <taxon>Hexapoda</taxon>
        <taxon>Insecta</taxon>
        <taxon>Pterygota</taxon>
        <taxon>Neoptera</taxon>
        <taxon>Polyneoptera</taxon>
        <taxon>Phasmatodea</taxon>
        <taxon>Timematodea</taxon>
        <taxon>Timematoidea</taxon>
        <taxon>Timematidae</taxon>
        <taxon>Timema</taxon>
    </lineage>
</organism>
<dbReference type="EMBL" id="CAJPIN010013191">
    <property type="protein sequence ID" value="CAG2060690.1"/>
    <property type="molecule type" value="Genomic_DNA"/>
</dbReference>
<dbReference type="InterPro" id="IPR001254">
    <property type="entry name" value="Trypsin_dom"/>
</dbReference>
<dbReference type="InterPro" id="IPR050430">
    <property type="entry name" value="Peptidase_S1"/>
</dbReference>
<evidence type="ECO:0000256" key="1">
    <source>
        <dbReference type="ARBA" id="ARBA00022670"/>
    </source>
</evidence>
<dbReference type="Pfam" id="PF00089">
    <property type="entry name" value="Trypsin"/>
    <property type="match status" value="1"/>
</dbReference>
<gene>
    <name evidence="6" type="ORF">TPAB3V08_LOCUS7646</name>
</gene>
<dbReference type="InterPro" id="IPR009003">
    <property type="entry name" value="Peptidase_S1_PA"/>
</dbReference>
<dbReference type="PANTHER" id="PTHR24276">
    <property type="entry name" value="POLYSERASE-RELATED"/>
    <property type="match status" value="1"/>
</dbReference>
<keyword evidence="7" id="KW-1185">Reference proteome</keyword>
<comment type="caution">
    <text evidence="6">The sequence shown here is derived from an EMBL/GenBank/DDBJ whole genome shotgun (WGS) entry which is preliminary data.</text>
</comment>
<evidence type="ECO:0000259" key="5">
    <source>
        <dbReference type="Pfam" id="PF00089"/>
    </source>
</evidence>
<evidence type="ECO:0000256" key="3">
    <source>
        <dbReference type="ARBA" id="ARBA00022825"/>
    </source>
</evidence>